<proteinExistence type="predicted"/>
<evidence type="ECO:0000313" key="1">
    <source>
        <dbReference type="EMBL" id="KRY40400.1"/>
    </source>
</evidence>
<evidence type="ECO:0000313" key="2">
    <source>
        <dbReference type="Proteomes" id="UP000054776"/>
    </source>
</evidence>
<gene>
    <name evidence="1" type="ORF">T01_2228</name>
</gene>
<organism evidence="1 2">
    <name type="scientific">Trichinella spiralis</name>
    <name type="common">Trichina worm</name>
    <dbReference type="NCBI Taxonomy" id="6334"/>
    <lineage>
        <taxon>Eukaryota</taxon>
        <taxon>Metazoa</taxon>
        <taxon>Ecdysozoa</taxon>
        <taxon>Nematoda</taxon>
        <taxon>Enoplea</taxon>
        <taxon>Dorylaimia</taxon>
        <taxon>Trichinellida</taxon>
        <taxon>Trichinellidae</taxon>
        <taxon>Trichinella</taxon>
    </lineage>
</organism>
<dbReference type="Proteomes" id="UP000054776">
    <property type="component" value="Unassembled WGS sequence"/>
</dbReference>
<name>A0A0V1BTU6_TRISP</name>
<dbReference type="EMBL" id="JYDH01000012">
    <property type="protein sequence ID" value="KRY40400.1"/>
    <property type="molecule type" value="Genomic_DNA"/>
</dbReference>
<accession>A0A0V1BTU6</accession>
<sequence length="78" mass="9320">MKSKSSNITMQIEKLRFSEKCLISAYQINVKISFFTSACLILRRMKYYIILPLLIHDWPECDHMSQLIEHFTNKVLHM</sequence>
<comment type="caution">
    <text evidence="1">The sequence shown here is derived from an EMBL/GenBank/DDBJ whole genome shotgun (WGS) entry which is preliminary data.</text>
</comment>
<keyword evidence="2" id="KW-1185">Reference proteome</keyword>
<dbReference type="AlphaFoldDB" id="A0A0V1BTU6"/>
<reference evidence="1 2" key="1">
    <citation type="submission" date="2015-01" db="EMBL/GenBank/DDBJ databases">
        <title>Evolution of Trichinella species and genotypes.</title>
        <authorList>
            <person name="Korhonen P.K."/>
            <person name="Edoardo P."/>
            <person name="Giuseppe L.R."/>
            <person name="Gasser R.B."/>
        </authorList>
    </citation>
    <scope>NUCLEOTIDE SEQUENCE [LARGE SCALE GENOMIC DNA]</scope>
    <source>
        <strain evidence="1">ISS3</strain>
    </source>
</reference>
<dbReference type="InParanoid" id="A0A0V1BTU6"/>
<protein>
    <submittedName>
        <fullName evidence="1">Uncharacterized protein</fullName>
    </submittedName>
</protein>